<evidence type="ECO:0000313" key="2">
    <source>
        <dbReference type="Proteomes" id="UP001162483"/>
    </source>
</evidence>
<proteinExistence type="predicted"/>
<dbReference type="Proteomes" id="UP001162483">
    <property type="component" value="Unassembled WGS sequence"/>
</dbReference>
<gene>
    <name evidence="1" type="ORF">SPARVUS_LOCUS1310685</name>
</gene>
<dbReference type="EMBL" id="CATNWA010000742">
    <property type="protein sequence ID" value="CAI9537931.1"/>
    <property type="molecule type" value="Genomic_DNA"/>
</dbReference>
<name>A0ABN9APG3_9NEOB</name>
<comment type="caution">
    <text evidence="1">The sequence shown here is derived from an EMBL/GenBank/DDBJ whole genome shotgun (WGS) entry which is preliminary data.</text>
</comment>
<evidence type="ECO:0000313" key="1">
    <source>
        <dbReference type="EMBL" id="CAI9537931.1"/>
    </source>
</evidence>
<keyword evidence="2" id="KW-1185">Reference proteome</keyword>
<organism evidence="1 2">
    <name type="scientific">Staurois parvus</name>
    <dbReference type="NCBI Taxonomy" id="386267"/>
    <lineage>
        <taxon>Eukaryota</taxon>
        <taxon>Metazoa</taxon>
        <taxon>Chordata</taxon>
        <taxon>Craniata</taxon>
        <taxon>Vertebrata</taxon>
        <taxon>Euteleostomi</taxon>
        <taxon>Amphibia</taxon>
        <taxon>Batrachia</taxon>
        <taxon>Anura</taxon>
        <taxon>Neobatrachia</taxon>
        <taxon>Ranoidea</taxon>
        <taxon>Ranidae</taxon>
        <taxon>Staurois</taxon>
    </lineage>
</organism>
<reference evidence="1" key="1">
    <citation type="submission" date="2023-05" db="EMBL/GenBank/DDBJ databases">
        <authorList>
            <person name="Stuckert A."/>
        </authorList>
    </citation>
    <scope>NUCLEOTIDE SEQUENCE</scope>
</reference>
<protein>
    <submittedName>
        <fullName evidence="1">Uncharacterized protein</fullName>
    </submittedName>
</protein>
<sequence length="43" mass="4793">MYRGTLMGTPDVMGIHDVKLHSDGKQISSTRVYTSILIAQEEL</sequence>
<accession>A0ABN9APG3</accession>